<dbReference type="OrthoDB" id="429841at2759"/>
<proteinExistence type="inferred from homology"/>
<feature type="region of interest" description="Disordered" evidence="12">
    <location>
        <begin position="265"/>
        <end position="288"/>
    </location>
</feature>
<dbReference type="InterPro" id="IPR036770">
    <property type="entry name" value="Ankyrin_rpt-contain_sf"/>
</dbReference>
<gene>
    <name evidence="14" type="ORF">AGOS_AGL211C</name>
</gene>
<dbReference type="OMA" id="GPHIFMC"/>
<comment type="domain">
    <text evidence="10">The VLRF1 domain mediates binding to the 60S ribosomal subunit.</text>
</comment>
<accession>Q751B7</accession>
<sequence length="612" mass="69465">MADTVKQQDLYVYELLPELLTSLEVVVFDECVSEVTDGARPEQIASDRKPPSSKEDAMRCTACDLQISSANFVRDHYKSDFHKYNLKRKLNQLAPVSLEEFDRLTENDDIESISGSEAESEDDEKPGAGSALRRTRLDAVMEEELGKISPSVEISASRPTHLNTRSPLIYFNSKYLPEGSVFGVHKCLFSATGVEDPLGSMREWQKATQGERVSALFMMGGGHFAAAIVSHQRIDISGNAKRHGESLQEQAVHFLEHKTFHRYTTRRKQGGSQSVMDNAKGKANSAGSTLRRYNEAALRNDVQDLLKKWRPYLERCEHIFIRAKNVADRSVFFTENTPLTKVDPRIRTFPFTTRRPTTNELRRAWCEITYLKRTLKPKPITSERQYLPKATNDSTANKASVVRELSPAAKHTQELLSFVRKSKAPQLIAYIKKHNLSPNLTLEPSEEYLQTPTLLHYASNNGLKNMVLILLSNLKCDPTLTNHLGRTAWDLTKRKDVKQAFQIARHNLGEGFTNWEDSHIGVPLSREEVTEINTKEVEAANKEREKAVEEELQEARERQKQALEAKRGPGKILVPQLSENARNLNSLTDEQRRRLMREQRARAAEARMGLGK</sequence>
<keyword evidence="4 10" id="KW-0540">Nuclease</keyword>
<dbReference type="Proteomes" id="UP000000591">
    <property type="component" value="Chromosome VII"/>
</dbReference>
<evidence type="ECO:0000256" key="6">
    <source>
        <dbReference type="ARBA" id="ARBA00022759"/>
    </source>
</evidence>
<evidence type="ECO:0000259" key="13">
    <source>
        <dbReference type="PROSITE" id="PS52044"/>
    </source>
</evidence>
<keyword evidence="8" id="KW-0040">ANK repeat</keyword>
<keyword evidence="6 10" id="KW-0255">Endonuclease</keyword>
<evidence type="ECO:0000256" key="7">
    <source>
        <dbReference type="ARBA" id="ARBA00022801"/>
    </source>
</evidence>
<comment type="subcellular location">
    <subcellularLocation>
        <location evidence="1">Cytoplasm</location>
    </subcellularLocation>
</comment>
<evidence type="ECO:0000256" key="3">
    <source>
        <dbReference type="ARBA" id="ARBA00022490"/>
    </source>
</evidence>
<evidence type="ECO:0000256" key="2">
    <source>
        <dbReference type="ARBA" id="ARBA00009262"/>
    </source>
</evidence>
<dbReference type="GeneID" id="4622749"/>
<dbReference type="EMBL" id="AE016820">
    <property type="protein sequence ID" value="AAS54280.1"/>
    <property type="molecule type" value="Genomic_DNA"/>
</dbReference>
<dbReference type="InterPro" id="IPR036236">
    <property type="entry name" value="Znf_C2H2_sf"/>
</dbReference>
<keyword evidence="15" id="KW-1185">Reference proteome</keyword>
<dbReference type="PANTHER" id="PTHR16036:SF2">
    <property type="entry name" value="TRNA ENDONUCLEASE ANKZF1"/>
    <property type="match status" value="1"/>
</dbReference>
<dbReference type="SUPFAM" id="SSF48403">
    <property type="entry name" value="Ankyrin repeat"/>
    <property type="match status" value="1"/>
</dbReference>
<feature type="domain" description="VLRF1" evidence="13">
    <location>
        <begin position="210"/>
        <end position="371"/>
    </location>
</feature>
<feature type="active site" evidence="10">
    <location>
        <position position="273"/>
    </location>
</feature>
<dbReference type="KEGG" id="ago:AGOS_AGL211C"/>
<feature type="region of interest" description="Disordered" evidence="12">
    <location>
        <begin position="107"/>
        <end position="131"/>
    </location>
</feature>
<keyword evidence="3 10" id="KW-0963">Cytoplasm</keyword>
<evidence type="ECO:0000256" key="11">
    <source>
        <dbReference type="SAM" id="Coils"/>
    </source>
</evidence>
<evidence type="ECO:0000256" key="1">
    <source>
        <dbReference type="ARBA" id="ARBA00004496"/>
    </source>
</evidence>
<evidence type="ECO:0000256" key="9">
    <source>
        <dbReference type="ARBA" id="ARBA00023054"/>
    </source>
</evidence>
<evidence type="ECO:0000256" key="5">
    <source>
        <dbReference type="ARBA" id="ARBA00022737"/>
    </source>
</evidence>
<dbReference type="Gene3D" id="1.25.40.20">
    <property type="entry name" value="Ankyrin repeat-containing domain"/>
    <property type="match status" value="1"/>
</dbReference>
<dbReference type="InterPro" id="IPR047139">
    <property type="entry name" value="ANKZ1/VMS1"/>
</dbReference>
<keyword evidence="9 11" id="KW-0175">Coiled coil</keyword>
<dbReference type="GO" id="GO:0016787">
    <property type="term" value="F:hydrolase activity"/>
    <property type="evidence" value="ECO:0007669"/>
    <property type="project" value="UniProtKB-KW"/>
</dbReference>
<dbReference type="Pfam" id="PF18826">
    <property type="entry name" value="bVLRF1"/>
    <property type="match status" value="1"/>
</dbReference>
<reference evidence="15" key="2">
    <citation type="journal article" date="2013" name="G3 (Bethesda)">
        <title>Genomes of Ashbya fungi isolated from insects reveal four mating-type loci, numerous translocations, lack of transposons, and distinct gene duplications.</title>
        <authorList>
            <person name="Dietrich F.S."/>
            <person name="Voegeli S."/>
            <person name="Kuo S."/>
            <person name="Philippsen P."/>
        </authorList>
    </citation>
    <scope>GENOME REANNOTATION</scope>
    <source>
        <strain evidence="15">ATCC 10895 / CBS 109.51 / FGSC 9923 / NRRL Y-1056</strain>
    </source>
</reference>
<reference evidence="14 15" key="1">
    <citation type="journal article" date="2004" name="Science">
        <title>The Ashbya gossypii genome as a tool for mapping the ancient Saccharomyces cerevisiae genome.</title>
        <authorList>
            <person name="Dietrich F.S."/>
            <person name="Voegeli S."/>
            <person name="Brachat S."/>
            <person name="Lerch A."/>
            <person name="Gates K."/>
            <person name="Steiner S."/>
            <person name="Mohr C."/>
            <person name="Pohlmann R."/>
            <person name="Luedi P."/>
            <person name="Choi S."/>
            <person name="Wing R.A."/>
            <person name="Flavier A."/>
            <person name="Gaffney T.D."/>
            <person name="Philippsen P."/>
        </authorList>
    </citation>
    <scope>NUCLEOTIDE SEQUENCE [LARGE SCALE GENOMIC DNA]</scope>
    <source>
        <strain evidence="15">ATCC 10895 / CBS 109.51 / FGSC 9923 / NRRL Y-1056</strain>
    </source>
</reference>
<evidence type="ECO:0000256" key="10">
    <source>
        <dbReference type="PROSITE-ProRule" id="PRU01389"/>
    </source>
</evidence>
<keyword evidence="5" id="KW-0677">Repeat</keyword>
<dbReference type="eggNOG" id="KOG2505">
    <property type="taxonomic scope" value="Eukaryota"/>
</dbReference>
<keyword evidence="7 10" id="KW-0378">Hydrolase</keyword>
<dbReference type="SUPFAM" id="SSF57667">
    <property type="entry name" value="beta-beta-alpha zinc fingers"/>
    <property type="match status" value="1"/>
</dbReference>
<dbReference type="GO" id="GO:0036503">
    <property type="term" value="P:ERAD pathway"/>
    <property type="evidence" value="ECO:0000318"/>
    <property type="project" value="GO_Central"/>
</dbReference>
<feature type="coiled-coil region" evidence="11">
    <location>
        <begin position="532"/>
        <end position="565"/>
    </location>
</feature>
<organism evidence="14 15">
    <name type="scientific">Eremothecium gossypii (strain ATCC 10895 / CBS 109.51 / FGSC 9923 / NRRL Y-1056)</name>
    <name type="common">Yeast</name>
    <name type="synonym">Ashbya gossypii</name>
    <dbReference type="NCBI Taxonomy" id="284811"/>
    <lineage>
        <taxon>Eukaryota</taxon>
        <taxon>Fungi</taxon>
        <taxon>Dikarya</taxon>
        <taxon>Ascomycota</taxon>
        <taxon>Saccharomycotina</taxon>
        <taxon>Saccharomycetes</taxon>
        <taxon>Saccharomycetales</taxon>
        <taxon>Saccharomycetaceae</taxon>
        <taxon>Eremothecium</taxon>
    </lineage>
</organism>
<dbReference type="HOGENOM" id="CLU_014293_1_1_1"/>
<dbReference type="GO" id="GO:0005737">
    <property type="term" value="C:cytoplasm"/>
    <property type="evidence" value="ECO:0007669"/>
    <property type="project" value="UniProtKB-SubCell"/>
</dbReference>
<dbReference type="InParanoid" id="Q751B7"/>
<dbReference type="InterPro" id="IPR041175">
    <property type="entry name" value="VLRF1/Vms1"/>
</dbReference>
<dbReference type="STRING" id="284811.Q751B7"/>
<evidence type="ECO:0000256" key="12">
    <source>
        <dbReference type="SAM" id="MobiDB-lite"/>
    </source>
</evidence>
<dbReference type="AlphaFoldDB" id="Q751B7"/>
<dbReference type="FunCoup" id="Q751B7">
    <property type="interactions" value="198"/>
</dbReference>
<dbReference type="PROSITE" id="PS52044">
    <property type="entry name" value="VLRF1"/>
    <property type="match status" value="1"/>
</dbReference>
<evidence type="ECO:0000256" key="8">
    <source>
        <dbReference type="ARBA" id="ARBA00023043"/>
    </source>
</evidence>
<protein>
    <submittedName>
        <fullName evidence="14">AGL211Cp</fullName>
    </submittedName>
</protein>
<evidence type="ECO:0000313" key="15">
    <source>
        <dbReference type="Proteomes" id="UP000000591"/>
    </source>
</evidence>
<evidence type="ECO:0000256" key="4">
    <source>
        <dbReference type="ARBA" id="ARBA00022722"/>
    </source>
</evidence>
<dbReference type="GO" id="GO:0004519">
    <property type="term" value="F:endonuclease activity"/>
    <property type="evidence" value="ECO:0007669"/>
    <property type="project" value="UniProtKB-KW"/>
</dbReference>
<evidence type="ECO:0000313" key="14">
    <source>
        <dbReference type="EMBL" id="AAS54280.1"/>
    </source>
</evidence>
<name>Q751B7_EREGS</name>
<comment type="similarity">
    <text evidence="2 10">Belongs to the ANKZF1/VMS1 family.</text>
</comment>
<dbReference type="RefSeq" id="NP_986456.1">
    <property type="nucleotide sequence ID" value="NM_211518.1"/>
</dbReference>
<dbReference type="PANTHER" id="PTHR16036">
    <property type="entry name" value="ANKYRIN REPEAT AND ZINC FINGER DOMAIN-CONTAINING PROTEIN 1"/>
    <property type="match status" value="1"/>
</dbReference>